<feature type="domain" description="HTH lysR-type" evidence="5">
    <location>
        <begin position="1"/>
        <end position="58"/>
    </location>
</feature>
<evidence type="ECO:0000313" key="6">
    <source>
        <dbReference type="EMBL" id="MDE8651212.1"/>
    </source>
</evidence>
<keyword evidence="2" id="KW-0805">Transcription regulation</keyword>
<dbReference type="RefSeq" id="WP_275227310.1">
    <property type="nucleotide sequence ID" value="NZ_JARESE010000015.1"/>
</dbReference>
<dbReference type="Pfam" id="PF00126">
    <property type="entry name" value="HTH_1"/>
    <property type="match status" value="1"/>
</dbReference>
<keyword evidence="3" id="KW-0238">DNA-binding</keyword>
<organism evidence="6 7">
    <name type="scientific">Novosphingobium album</name>
    <name type="common">ex Liu et al. 2023</name>
    <dbReference type="NCBI Taxonomy" id="3031130"/>
    <lineage>
        <taxon>Bacteria</taxon>
        <taxon>Pseudomonadati</taxon>
        <taxon>Pseudomonadota</taxon>
        <taxon>Alphaproteobacteria</taxon>
        <taxon>Sphingomonadales</taxon>
        <taxon>Sphingomonadaceae</taxon>
        <taxon>Novosphingobium</taxon>
    </lineage>
</organism>
<dbReference type="InterPro" id="IPR036388">
    <property type="entry name" value="WH-like_DNA-bd_sf"/>
</dbReference>
<evidence type="ECO:0000256" key="3">
    <source>
        <dbReference type="ARBA" id="ARBA00023125"/>
    </source>
</evidence>
<gene>
    <name evidence="6" type="ORF">PYV00_05710</name>
</gene>
<evidence type="ECO:0000256" key="1">
    <source>
        <dbReference type="ARBA" id="ARBA00009437"/>
    </source>
</evidence>
<dbReference type="SUPFAM" id="SSF46785">
    <property type="entry name" value="Winged helix' DNA-binding domain"/>
    <property type="match status" value="1"/>
</dbReference>
<dbReference type="Proteomes" id="UP001216253">
    <property type="component" value="Unassembled WGS sequence"/>
</dbReference>
<dbReference type="EMBL" id="JARESE010000015">
    <property type="protein sequence ID" value="MDE8651212.1"/>
    <property type="molecule type" value="Genomic_DNA"/>
</dbReference>
<evidence type="ECO:0000259" key="5">
    <source>
        <dbReference type="PROSITE" id="PS50931"/>
    </source>
</evidence>
<proteinExistence type="inferred from homology"/>
<dbReference type="PROSITE" id="PS50931">
    <property type="entry name" value="HTH_LYSR"/>
    <property type="match status" value="1"/>
</dbReference>
<name>A0ABT5WMF0_9SPHN</name>
<accession>A0ABT5WMF0</accession>
<dbReference type="InterPro" id="IPR036390">
    <property type="entry name" value="WH_DNA-bd_sf"/>
</dbReference>
<evidence type="ECO:0000313" key="7">
    <source>
        <dbReference type="Proteomes" id="UP001216253"/>
    </source>
</evidence>
<dbReference type="SUPFAM" id="SSF53850">
    <property type="entry name" value="Periplasmic binding protein-like II"/>
    <property type="match status" value="1"/>
</dbReference>
<protein>
    <submittedName>
        <fullName evidence="6">LysR substrate-binding domain-containing protein</fullName>
    </submittedName>
</protein>
<dbReference type="Pfam" id="PF03466">
    <property type="entry name" value="LysR_substrate"/>
    <property type="match status" value="1"/>
</dbReference>
<dbReference type="Gene3D" id="1.10.10.10">
    <property type="entry name" value="Winged helix-like DNA-binding domain superfamily/Winged helix DNA-binding domain"/>
    <property type="match status" value="1"/>
</dbReference>
<sequence>MTLEQLRIFAMVAQTLSMTRAAERLHLSQPAVSAAIAALEQRHATHLFDRVGRRLELTEAGRLFLPEARTVLARADEACRVLDELGGLMRGEVRIAASQTVATYWLPRRMARFAATAPHVRLHLFVGNTAQSAARVLQGEADIGFVEGEVDEALLSRQVVDHDRIGLYAAHDHPLAGRPLTRVDLEAAQWVMREPGSGTRDHVTAGLVESGLAIEHLQILLELPSNGAALEAVEGSQLVTAVSELAAAARVGVGLIRPLEWPLPPREFTMLLHRARRPSRATAAFQASL</sequence>
<keyword evidence="4" id="KW-0804">Transcription</keyword>
<reference evidence="6 7" key="1">
    <citation type="submission" date="2023-03" db="EMBL/GenBank/DDBJ databases">
        <title>NovoSphingobium album sp. nov. isolated from polycyclic aromatic hydrocarbons- and heavy-metal polluted soil.</title>
        <authorList>
            <person name="Liu Z."/>
            <person name="Wang K."/>
        </authorList>
    </citation>
    <scope>NUCLEOTIDE SEQUENCE [LARGE SCALE GENOMIC DNA]</scope>
    <source>
        <strain evidence="6 7">H3SJ31-1</strain>
    </source>
</reference>
<dbReference type="PANTHER" id="PTHR30126:SF39">
    <property type="entry name" value="HTH-TYPE TRANSCRIPTIONAL REGULATOR CYSL"/>
    <property type="match status" value="1"/>
</dbReference>
<dbReference type="InterPro" id="IPR005119">
    <property type="entry name" value="LysR_subst-bd"/>
</dbReference>
<comment type="similarity">
    <text evidence="1">Belongs to the LysR transcriptional regulatory family.</text>
</comment>
<keyword evidence="7" id="KW-1185">Reference proteome</keyword>
<dbReference type="InterPro" id="IPR000847">
    <property type="entry name" value="LysR_HTH_N"/>
</dbReference>
<dbReference type="PRINTS" id="PR00039">
    <property type="entry name" value="HTHLYSR"/>
</dbReference>
<dbReference type="Gene3D" id="3.40.190.290">
    <property type="match status" value="1"/>
</dbReference>
<evidence type="ECO:0000256" key="2">
    <source>
        <dbReference type="ARBA" id="ARBA00023015"/>
    </source>
</evidence>
<dbReference type="PANTHER" id="PTHR30126">
    <property type="entry name" value="HTH-TYPE TRANSCRIPTIONAL REGULATOR"/>
    <property type="match status" value="1"/>
</dbReference>
<comment type="caution">
    <text evidence="6">The sequence shown here is derived from an EMBL/GenBank/DDBJ whole genome shotgun (WGS) entry which is preliminary data.</text>
</comment>
<evidence type="ECO:0000256" key="4">
    <source>
        <dbReference type="ARBA" id="ARBA00023163"/>
    </source>
</evidence>